<dbReference type="EMBL" id="CADCTR010002531">
    <property type="protein sequence ID" value="CAA9358516.1"/>
    <property type="molecule type" value="Genomic_DNA"/>
</dbReference>
<proteinExistence type="predicted"/>
<accession>A0A6J4MHH7</accession>
<feature type="non-terminal residue" evidence="1">
    <location>
        <position position="1"/>
    </location>
</feature>
<name>A0A6J4MHH7_9CHLR</name>
<evidence type="ECO:0000313" key="1">
    <source>
        <dbReference type="EMBL" id="CAA9358516.1"/>
    </source>
</evidence>
<sequence>GHRTNCGCCRKAACDRTNGTGRRACG</sequence>
<organism evidence="1">
    <name type="scientific">uncultured Chloroflexia bacterium</name>
    <dbReference type="NCBI Taxonomy" id="1672391"/>
    <lineage>
        <taxon>Bacteria</taxon>
        <taxon>Bacillati</taxon>
        <taxon>Chloroflexota</taxon>
        <taxon>Chloroflexia</taxon>
        <taxon>environmental samples</taxon>
    </lineage>
</organism>
<gene>
    <name evidence="1" type="ORF">AVDCRST_MAG93-7508</name>
</gene>
<reference evidence="1" key="1">
    <citation type="submission" date="2020-02" db="EMBL/GenBank/DDBJ databases">
        <authorList>
            <person name="Meier V. D."/>
        </authorList>
    </citation>
    <scope>NUCLEOTIDE SEQUENCE</scope>
    <source>
        <strain evidence="1">AVDCRST_MAG93</strain>
    </source>
</reference>
<protein>
    <submittedName>
        <fullName evidence="1">Uncharacterized protein</fullName>
    </submittedName>
</protein>
<feature type="non-terminal residue" evidence="1">
    <location>
        <position position="26"/>
    </location>
</feature>
<dbReference type="AlphaFoldDB" id="A0A6J4MHH7"/>